<accession>A0A094YWE9</accession>
<dbReference type="InterPro" id="IPR054831">
    <property type="entry name" value="UPF0122_fam_protein"/>
</dbReference>
<evidence type="ECO:0000313" key="7">
    <source>
        <dbReference type="Proteomes" id="UP000234349"/>
    </source>
</evidence>
<evidence type="ECO:0000313" key="5">
    <source>
        <dbReference type="EMBL" id="SPE18412.1"/>
    </source>
</evidence>
<gene>
    <name evidence="4" type="ORF">CUR37_08125</name>
    <name evidence="5" type="ORF">LAS9267_00057</name>
    <name evidence="6" type="ORF">QBD03_04050</name>
</gene>
<dbReference type="InterPro" id="IPR036388">
    <property type="entry name" value="WH-like_DNA-bd_sf"/>
</dbReference>
<evidence type="ECO:0000256" key="2">
    <source>
        <dbReference type="ARBA" id="ARBA00024764"/>
    </source>
</evidence>
<dbReference type="EMBL" id="OKRC01000001">
    <property type="protein sequence ID" value="SPE18412.1"/>
    <property type="molecule type" value="Genomic_DNA"/>
</dbReference>
<comment type="function">
    <text evidence="2 3">Might take part in the signal recognition particle (SRP) pathway. This is inferred from the conservation of its genetic proximity to ftsY/ffh. May be a regulatory protein.</text>
</comment>
<dbReference type="PANTHER" id="PTHR40083:SF1">
    <property type="entry name" value="UPF0122 PROTEIN YLXM"/>
    <property type="match status" value="1"/>
</dbReference>
<dbReference type="InterPro" id="IPR007394">
    <property type="entry name" value="UPF0122"/>
</dbReference>
<dbReference type="GeneID" id="57133575"/>
<dbReference type="AlphaFoldDB" id="A0A094YWE9"/>
<dbReference type="Gene3D" id="1.10.10.10">
    <property type="entry name" value="Winged helix-like DNA-binding domain superfamily/Winged helix DNA-binding domain"/>
    <property type="match status" value="1"/>
</dbReference>
<dbReference type="InterPro" id="IPR013324">
    <property type="entry name" value="RNA_pol_sigma_r3/r4-like"/>
</dbReference>
<organism evidence="5 8">
    <name type="scientific">Latilactobacillus sakei</name>
    <name type="common">Lactobacillus sakei</name>
    <dbReference type="NCBI Taxonomy" id="1599"/>
    <lineage>
        <taxon>Bacteria</taxon>
        <taxon>Bacillati</taxon>
        <taxon>Bacillota</taxon>
        <taxon>Bacilli</taxon>
        <taxon>Lactobacillales</taxon>
        <taxon>Lactobacillaceae</taxon>
        <taxon>Latilactobacillus</taxon>
    </lineage>
</organism>
<evidence type="ECO:0000256" key="3">
    <source>
        <dbReference type="HAMAP-Rule" id="MF_00245"/>
    </source>
</evidence>
<dbReference type="SUPFAM" id="SSF88659">
    <property type="entry name" value="Sigma3 and sigma4 domains of RNA polymerase sigma factors"/>
    <property type="match status" value="1"/>
</dbReference>
<dbReference type="OMA" id="YYKNRSI"/>
<dbReference type="GO" id="GO:0003677">
    <property type="term" value="F:DNA binding"/>
    <property type="evidence" value="ECO:0007669"/>
    <property type="project" value="UniProtKB-KW"/>
</dbReference>
<dbReference type="SMR" id="A0A094YWE9"/>
<dbReference type="NCBIfam" id="NF001068">
    <property type="entry name" value="PRK00118.1-4"/>
    <property type="match status" value="1"/>
</dbReference>
<protein>
    <recommendedName>
        <fullName evidence="3">UPF0122 protein CUR37_08125</fullName>
    </recommendedName>
</protein>
<dbReference type="NCBIfam" id="NF045758">
    <property type="entry name" value="YlxM"/>
    <property type="match status" value="1"/>
</dbReference>
<evidence type="ECO:0000313" key="8">
    <source>
        <dbReference type="Proteomes" id="UP000239650"/>
    </source>
</evidence>
<reference evidence="5 8" key="2">
    <citation type="submission" date="2018-02" db="EMBL/GenBank/DDBJ databases">
        <authorList>
            <person name="Rodrigo-Torres L."/>
            <person name="Arahal R. D."/>
            <person name="Lucena T."/>
        </authorList>
    </citation>
    <scope>NUCLEOTIDE SEQUENCE [LARGE SCALE GENOMIC DNA]</scope>
    <source>
        <strain evidence="5 8">CECT 9267</strain>
    </source>
</reference>
<dbReference type="EMBL" id="CP122959">
    <property type="protein sequence ID" value="WGI19889.1"/>
    <property type="molecule type" value="Genomic_DNA"/>
</dbReference>
<dbReference type="Pfam" id="PF04297">
    <property type="entry name" value="UPF0122"/>
    <property type="match status" value="1"/>
</dbReference>
<dbReference type="EMBL" id="MKGH01000040">
    <property type="protein sequence ID" value="PKX76904.1"/>
    <property type="molecule type" value="Genomic_DNA"/>
</dbReference>
<evidence type="ECO:0000313" key="6">
    <source>
        <dbReference type="EMBL" id="WGI19889.1"/>
    </source>
</evidence>
<keyword evidence="5" id="KW-0238">DNA-binding</keyword>
<proteinExistence type="inferred from homology"/>
<evidence type="ECO:0000313" key="4">
    <source>
        <dbReference type="EMBL" id="PKX76904.1"/>
    </source>
</evidence>
<dbReference type="HAMAP" id="MF_00245">
    <property type="entry name" value="UPF0122"/>
    <property type="match status" value="1"/>
</dbReference>
<dbReference type="RefSeq" id="WP_011374421.1">
    <property type="nucleotide sequence ID" value="NZ_AP017931.1"/>
</dbReference>
<name>A0A094YWE9_LATSK</name>
<reference evidence="4 7" key="1">
    <citation type="submission" date="2016-09" db="EMBL/GenBank/DDBJ databases">
        <authorList>
            <person name="Inglin R.C."/>
        </authorList>
    </citation>
    <scope>NUCLEOTIDE SEQUENCE [LARGE SCALE GENOMIC DNA]</scope>
    <source>
        <strain evidence="4 7">RI-517</strain>
    </source>
</reference>
<reference evidence="6" key="3">
    <citation type="submission" date="2023-04" db="EMBL/GenBank/DDBJ databases">
        <title>Novel strain of Lactilactobacillus sakei and use thereof.</title>
        <authorList>
            <person name="Kim S.Y."/>
        </authorList>
    </citation>
    <scope>NUCLEOTIDE SEQUENCE</scope>
    <source>
        <strain evidence="6">HUP1</strain>
    </source>
</reference>
<sequence length="113" mass="13137">MELAQNARMNSLFEFYGALLTAKQHSYLSLYYGDDFSLGEIAEEYQVSRQAVYDNIRRTEKILEGYEAKLHLFQNYEQQNASADALQKYIQAQYPNDQQLAKLLADLLNLTEQ</sequence>
<dbReference type="NCBIfam" id="NF001070">
    <property type="entry name" value="PRK00118.1-6"/>
    <property type="match status" value="1"/>
</dbReference>
<comment type="similarity">
    <text evidence="1 3">Belongs to the UPF0122 family.</text>
</comment>
<dbReference type="Proteomes" id="UP000239650">
    <property type="component" value="Unassembled WGS sequence"/>
</dbReference>
<evidence type="ECO:0000256" key="1">
    <source>
        <dbReference type="ARBA" id="ARBA00008720"/>
    </source>
</evidence>
<dbReference type="PANTHER" id="PTHR40083">
    <property type="entry name" value="UPF0122 PROTEIN CBO2450/CLC_2298"/>
    <property type="match status" value="1"/>
</dbReference>
<dbReference type="Proteomes" id="UP001179858">
    <property type="component" value="Chromosome"/>
</dbReference>
<dbReference type="Proteomes" id="UP000234349">
    <property type="component" value="Unassembled WGS sequence"/>
</dbReference>